<dbReference type="Proteomes" id="UP001595596">
    <property type="component" value="Unassembled WGS sequence"/>
</dbReference>
<dbReference type="PROSITE" id="PS50817">
    <property type="entry name" value="INTEIN_N_TER"/>
    <property type="match status" value="1"/>
</dbReference>
<evidence type="ECO:0000259" key="2">
    <source>
        <dbReference type="Pfam" id="PF13403"/>
    </source>
</evidence>
<protein>
    <submittedName>
        <fullName evidence="3">Hint domain-containing protein</fullName>
    </submittedName>
</protein>
<dbReference type="InterPro" id="IPR028992">
    <property type="entry name" value="Hedgehog/Intein_dom"/>
</dbReference>
<dbReference type="InterPro" id="IPR006141">
    <property type="entry name" value="Intein_N"/>
</dbReference>
<reference evidence="4" key="1">
    <citation type="journal article" date="2019" name="Int. J. Syst. Evol. Microbiol.">
        <title>The Global Catalogue of Microorganisms (GCM) 10K type strain sequencing project: providing services to taxonomists for standard genome sequencing and annotation.</title>
        <authorList>
            <consortium name="The Broad Institute Genomics Platform"/>
            <consortium name="The Broad Institute Genome Sequencing Center for Infectious Disease"/>
            <person name="Wu L."/>
            <person name="Ma J."/>
        </authorList>
    </citation>
    <scope>NUCLEOTIDE SEQUENCE [LARGE SCALE GENOMIC DNA]</scope>
    <source>
        <strain evidence="4">VKM B-3226</strain>
    </source>
</reference>
<dbReference type="Pfam" id="PF13403">
    <property type="entry name" value="Hint_2"/>
    <property type="match status" value="1"/>
</dbReference>
<proteinExistence type="predicted"/>
<dbReference type="SUPFAM" id="SSF51294">
    <property type="entry name" value="Hedgehog/intein (Hint) domain"/>
    <property type="match status" value="1"/>
</dbReference>
<feature type="compositionally biased region" description="Basic residues" evidence="1">
    <location>
        <begin position="374"/>
        <end position="386"/>
    </location>
</feature>
<feature type="region of interest" description="Disordered" evidence="1">
    <location>
        <begin position="365"/>
        <end position="392"/>
    </location>
</feature>
<name>A0ABV7RW63_9RHOB</name>
<evidence type="ECO:0000313" key="3">
    <source>
        <dbReference type="EMBL" id="MFC3569069.1"/>
    </source>
</evidence>
<comment type="caution">
    <text evidence="3">The sequence shown here is derived from an EMBL/GenBank/DDBJ whole genome shotgun (WGS) entry which is preliminary data.</text>
</comment>
<organism evidence="3 4">
    <name type="scientific">Paracoccus simplex</name>
    <dbReference type="NCBI Taxonomy" id="2086346"/>
    <lineage>
        <taxon>Bacteria</taxon>
        <taxon>Pseudomonadati</taxon>
        <taxon>Pseudomonadota</taxon>
        <taxon>Alphaproteobacteria</taxon>
        <taxon>Rhodobacterales</taxon>
        <taxon>Paracoccaceae</taxon>
        <taxon>Paracoccus</taxon>
    </lineage>
</organism>
<dbReference type="EMBL" id="JBHRXE010000013">
    <property type="protein sequence ID" value="MFC3569069.1"/>
    <property type="molecule type" value="Genomic_DNA"/>
</dbReference>
<evidence type="ECO:0000256" key="1">
    <source>
        <dbReference type="SAM" id="MobiDB-lite"/>
    </source>
</evidence>
<keyword evidence="4" id="KW-1185">Reference proteome</keyword>
<dbReference type="InterPro" id="IPR036844">
    <property type="entry name" value="Hint_dom_sf"/>
</dbReference>
<dbReference type="RefSeq" id="WP_379028649.1">
    <property type="nucleotide sequence ID" value="NZ_JBHRXE010000013.1"/>
</dbReference>
<accession>A0ABV7RW63</accession>
<evidence type="ECO:0000313" key="4">
    <source>
        <dbReference type="Proteomes" id="UP001595596"/>
    </source>
</evidence>
<sequence length="392" mass="41790">MAYYTQIPDATIDLTATTPVLSLGNNLLLNELSGSNEFSQYDVDANSATTLTRGDDVSLVDTEQNPELTGTFAGTGTLSTATASIGLPPLLGVTIQLNPISGSYVVGEDGNTYFVTDEPLDASHIGLNIQGTVAGLPVNLADINLSELNSNPLLAPILGTLQQTLDTLIVNVAYDPEGTLPLDDEDVVPCFTAGTLIETRDGFVAVETLTVGDLVRTRDHGLQPVRWIGSVKLAAAALTAQPKLRPIRIKAGALGDLTPSTDLVVSPQHRVLVRSKIALKMFGAMEVLVAAKQLLQIEGVDIAEDVAEVEYFHILFENHEVVNSNGAATESLYTGTEALKSVGAAAREEIFALFPQLRDADFAPTPARPIPSGRKSRRMTVRHVQHSRPVFS</sequence>
<gene>
    <name evidence="3" type="ORF">ACFOMP_06355</name>
</gene>
<feature type="domain" description="Hedgehog/Intein (Hint)" evidence="2">
    <location>
        <begin position="189"/>
        <end position="335"/>
    </location>
</feature>
<dbReference type="Gene3D" id="2.170.16.10">
    <property type="entry name" value="Hedgehog/Intein (Hint) domain"/>
    <property type="match status" value="1"/>
</dbReference>